<dbReference type="EMBL" id="KJ567041">
    <property type="protein sequence ID" value="AHZ95523.1"/>
    <property type="molecule type" value="Genomic_DNA"/>
</dbReference>
<dbReference type="GeneID" id="60335574"/>
<dbReference type="InterPro" id="IPR007969">
    <property type="entry name" value="DUF732"/>
</dbReference>
<protein>
    <recommendedName>
        <fullName evidence="1">DUF732 domain-containing protein</fullName>
    </recommendedName>
</protein>
<evidence type="ECO:0000313" key="3">
    <source>
        <dbReference type="Proteomes" id="UP000221944"/>
    </source>
</evidence>
<feature type="domain" description="DUF732" evidence="1">
    <location>
        <begin position="53"/>
        <end position="121"/>
    </location>
</feature>
<dbReference type="RefSeq" id="YP_009963986.1">
    <property type="nucleotide sequence ID" value="NC_051724.1"/>
</dbReference>
<accession>A0A059VL34</accession>
<keyword evidence="3" id="KW-1185">Reference proteome</keyword>
<evidence type="ECO:0000313" key="2">
    <source>
        <dbReference type="EMBL" id="AHZ95523.1"/>
    </source>
</evidence>
<name>A0A059VL34_9CAUD</name>
<dbReference type="Pfam" id="PF05305">
    <property type="entry name" value="DUF732"/>
    <property type="match status" value="1"/>
</dbReference>
<dbReference type="Proteomes" id="UP000221944">
    <property type="component" value="Segment"/>
</dbReference>
<reference evidence="2 3" key="1">
    <citation type="submission" date="2014-03" db="EMBL/GenBank/DDBJ databases">
        <authorList>
            <person name="Kramer Z.J."/>
            <person name="Fasoranti T.O."/>
            <person name="Abrahim M.R."/>
            <person name="Adkins N.L."/>
            <person name="Burke K.A."/>
            <person name="Churilla B.M."/>
            <person name="Cohen K.L."/>
            <person name="Colicchio M.A."/>
            <person name="Genkil J.S."/>
            <person name="Prout A.K."/>
            <person name="Schafer C.E."/>
            <person name="Schwarz A.G."/>
            <person name="Tish M."/>
            <person name="Vispute N."/>
            <person name="Wilkes K.E."/>
            <person name="Williams C.R."/>
            <person name="Xiao X."/>
            <person name="Yoder B.A."/>
            <person name="Yu V.J."/>
            <person name="Lapin J.S."/>
            <person name="Ott C.T."/>
            <person name="Walburn T.D."/>
            <person name="Bradley K.W."/>
            <person name="Clarke D.Q."/>
            <person name="Lewis M.F."/>
            <person name="Barker L.P."/>
            <person name="Bailey C."/>
            <person name="Asai D.J."/>
            <person name="Bowman C.A."/>
            <person name="Russell D.A."/>
            <person name="Pope W.H."/>
            <person name="Jacobs-Sera D."/>
            <person name="Hendrix R.W."/>
            <person name="Hatfull G.F."/>
        </authorList>
    </citation>
    <scope>NUCLEOTIDE SEQUENCE [LARGE SCALE GENOMIC DNA]</scope>
</reference>
<gene>
    <name evidence="2" type="primary">69</name>
    <name evidence="2" type="ORF">PBI_ZAPNER_69</name>
</gene>
<organism evidence="2 3">
    <name type="scientific">Mycobacterium phage Zapner</name>
    <dbReference type="NCBI Taxonomy" id="1486474"/>
    <lineage>
        <taxon>Viruses</taxon>
        <taxon>Duplodnaviria</taxon>
        <taxon>Heunggongvirae</taxon>
        <taxon>Uroviricota</taxon>
        <taxon>Caudoviricetes</taxon>
        <taxon>Gracegardnervirinae</taxon>
        <taxon>Avanivirus</taxon>
        <taxon>Avanivirus zapner</taxon>
    </lineage>
</organism>
<sequence length="129" mass="13978">MTAPRPVWCRHDPRNKPVQKNWRYWWTMPLLIAAGIIGPGLAAPDAGADSLNDRFIAVIEAEGIEGTSDRAAIVAAKAVCTLLNAGYTPTEVEADVYYQTDLTPYQAEFFVAAATSVFCPQHLSTPGVV</sequence>
<evidence type="ECO:0000259" key="1">
    <source>
        <dbReference type="Pfam" id="PF05305"/>
    </source>
</evidence>
<dbReference type="KEGG" id="vg:60335574"/>
<proteinExistence type="predicted"/>